<keyword evidence="1" id="KW-0812">Transmembrane</keyword>
<evidence type="ECO:0000313" key="3">
    <source>
        <dbReference type="Proteomes" id="UP000799437"/>
    </source>
</evidence>
<dbReference type="RefSeq" id="XP_033606030.1">
    <property type="nucleotide sequence ID" value="XM_033743194.1"/>
</dbReference>
<gene>
    <name evidence="2" type="ORF">EJ05DRAFT_472472</name>
</gene>
<evidence type="ECO:0000256" key="1">
    <source>
        <dbReference type="SAM" id="Phobius"/>
    </source>
</evidence>
<keyword evidence="1" id="KW-1133">Transmembrane helix</keyword>
<name>A0A6A6WNF7_9PEZI</name>
<evidence type="ECO:0000313" key="2">
    <source>
        <dbReference type="EMBL" id="KAF2763579.1"/>
    </source>
</evidence>
<sequence length="242" mass="25516">MAPKLRIGLEINRVPYSDLTPPSASYYQANPLHNVSPVESGLPDKRSFLSRHYKAIPFTLMAIIVALCVGGGVGAALAVNNARTACHASQTSQPETSPPSADSASPSPTLSIAPYDLQLGPQITALPLPAAQNFTYIALQDKTTYDVIYGGNIEDWTHHVAETITPSFEACVETCANSNELVAALGDGDGRDGWKGPNACRAVVWVPGATGVNPMNCFLKGVMGEITGKAGQGPQWIAVRRG</sequence>
<keyword evidence="1" id="KW-0472">Membrane</keyword>
<protein>
    <submittedName>
        <fullName evidence="2">Uncharacterized protein</fullName>
    </submittedName>
</protein>
<reference evidence="2" key="1">
    <citation type="journal article" date="2020" name="Stud. Mycol.">
        <title>101 Dothideomycetes genomes: a test case for predicting lifestyles and emergence of pathogens.</title>
        <authorList>
            <person name="Haridas S."/>
            <person name="Albert R."/>
            <person name="Binder M."/>
            <person name="Bloem J."/>
            <person name="Labutti K."/>
            <person name="Salamov A."/>
            <person name="Andreopoulos B."/>
            <person name="Baker S."/>
            <person name="Barry K."/>
            <person name="Bills G."/>
            <person name="Bluhm B."/>
            <person name="Cannon C."/>
            <person name="Castanera R."/>
            <person name="Culley D."/>
            <person name="Daum C."/>
            <person name="Ezra D."/>
            <person name="Gonzalez J."/>
            <person name="Henrissat B."/>
            <person name="Kuo A."/>
            <person name="Liang C."/>
            <person name="Lipzen A."/>
            <person name="Lutzoni F."/>
            <person name="Magnuson J."/>
            <person name="Mondo S."/>
            <person name="Nolan M."/>
            <person name="Ohm R."/>
            <person name="Pangilinan J."/>
            <person name="Park H.-J."/>
            <person name="Ramirez L."/>
            <person name="Alfaro M."/>
            <person name="Sun H."/>
            <person name="Tritt A."/>
            <person name="Yoshinaga Y."/>
            <person name="Zwiers L.-H."/>
            <person name="Turgeon B."/>
            <person name="Goodwin S."/>
            <person name="Spatafora J."/>
            <person name="Crous P."/>
            <person name="Grigoriev I."/>
        </authorList>
    </citation>
    <scope>NUCLEOTIDE SEQUENCE</scope>
    <source>
        <strain evidence="2">CBS 121739</strain>
    </source>
</reference>
<dbReference type="AlphaFoldDB" id="A0A6A6WNF7"/>
<feature type="transmembrane region" description="Helical" evidence="1">
    <location>
        <begin position="55"/>
        <end position="79"/>
    </location>
</feature>
<organism evidence="2 3">
    <name type="scientific">Pseudovirgaria hyperparasitica</name>
    <dbReference type="NCBI Taxonomy" id="470096"/>
    <lineage>
        <taxon>Eukaryota</taxon>
        <taxon>Fungi</taxon>
        <taxon>Dikarya</taxon>
        <taxon>Ascomycota</taxon>
        <taxon>Pezizomycotina</taxon>
        <taxon>Dothideomycetes</taxon>
        <taxon>Dothideomycetes incertae sedis</taxon>
        <taxon>Acrospermales</taxon>
        <taxon>Acrospermaceae</taxon>
        <taxon>Pseudovirgaria</taxon>
    </lineage>
</organism>
<dbReference type="EMBL" id="ML996565">
    <property type="protein sequence ID" value="KAF2763579.1"/>
    <property type="molecule type" value="Genomic_DNA"/>
</dbReference>
<dbReference type="Proteomes" id="UP000799437">
    <property type="component" value="Unassembled WGS sequence"/>
</dbReference>
<keyword evidence="3" id="KW-1185">Reference proteome</keyword>
<proteinExistence type="predicted"/>
<dbReference type="GeneID" id="54484248"/>
<accession>A0A6A6WNF7</accession>